<dbReference type="PRINTS" id="PR00053">
    <property type="entry name" value="FORKHEAD"/>
</dbReference>
<evidence type="ECO:0000259" key="4">
    <source>
        <dbReference type="PROSITE" id="PS50039"/>
    </source>
</evidence>
<keyword evidence="2" id="KW-0539">Nucleus</keyword>
<dbReference type="Pfam" id="PF00250">
    <property type="entry name" value="Forkhead"/>
    <property type="match status" value="1"/>
</dbReference>
<organism evidence="5 6">
    <name type="scientific">Ceratitis capitata</name>
    <name type="common">Mediterranean fruit fly</name>
    <name type="synonym">Tephritis capitata</name>
    <dbReference type="NCBI Taxonomy" id="7213"/>
    <lineage>
        <taxon>Eukaryota</taxon>
        <taxon>Metazoa</taxon>
        <taxon>Ecdysozoa</taxon>
        <taxon>Arthropoda</taxon>
        <taxon>Hexapoda</taxon>
        <taxon>Insecta</taxon>
        <taxon>Pterygota</taxon>
        <taxon>Neoptera</taxon>
        <taxon>Endopterygota</taxon>
        <taxon>Diptera</taxon>
        <taxon>Brachycera</taxon>
        <taxon>Muscomorpha</taxon>
        <taxon>Tephritoidea</taxon>
        <taxon>Tephritidae</taxon>
        <taxon>Ceratitis</taxon>
        <taxon>Ceratitis</taxon>
    </lineage>
</organism>
<keyword evidence="1 2" id="KW-0238">DNA-binding</keyword>
<dbReference type="InterPro" id="IPR036388">
    <property type="entry name" value="WH-like_DNA-bd_sf"/>
</dbReference>
<accession>A0A811UQD4</accession>
<evidence type="ECO:0000256" key="3">
    <source>
        <dbReference type="SAM" id="MobiDB-lite"/>
    </source>
</evidence>
<comment type="caution">
    <text evidence="5">The sequence shown here is derived from an EMBL/GenBank/DDBJ whole genome shotgun (WGS) entry which is preliminary data.</text>
</comment>
<feature type="domain" description="Fork-head" evidence="4">
    <location>
        <begin position="80"/>
        <end position="125"/>
    </location>
</feature>
<feature type="DNA-binding region" description="Fork-head" evidence="2">
    <location>
        <begin position="80"/>
        <end position="125"/>
    </location>
</feature>
<dbReference type="GO" id="GO:0000978">
    <property type="term" value="F:RNA polymerase II cis-regulatory region sequence-specific DNA binding"/>
    <property type="evidence" value="ECO:0007669"/>
    <property type="project" value="TreeGrafter"/>
</dbReference>
<dbReference type="InterPro" id="IPR001766">
    <property type="entry name" value="Fork_head_dom"/>
</dbReference>
<gene>
    <name evidence="5" type="ORF">CCAP1982_LOCUS9572</name>
</gene>
<feature type="compositionally biased region" description="Polar residues" evidence="3">
    <location>
        <begin position="14"/>
        <end position="42"/>
    </location>
</feature>
<dbReference type="SUPFAM" id="SSF46785">
    <property type="entry name" value="Winged helix' DNA-binding domain"/>
    <property type="match status" value="1"/>
</dbReference>
<name>A0A811UQD4_CERCA</name>
<dbReference type="SMART" id="SM00339">
    <property type="entry name" value="FH"/>
    <property type="match status" value="1"/>
</dbReference>
<sequence>MTKALYQSIEASEVEQTPNRKTKCDLSSQAAAESDTFRPQTSAFHPDNNIGLPYMLERAGLDVQQEIHRNREFYKNADVRPPFTYASLIRQSIIESPDKQLTLNEIYNWFQNTFCYFRRNAATWK</sequence>
<dbReference type="PANTHER" id="PTHR45796">
    <property type="entry name" value="FORKHEAD BOX P, ISOFORM C"/>
    <property type="match status" value="1"/>
</dbReference>
<feature type="non-terminal residue" evidence="5">
    <location>
        <position position="125"/>
    </location>
</feature>
<dbReference type="OrthoDB" id="5830876at2759"/>
<evidence type="ECO:0000313" key="6">
    <source>
        <dbReference type="Proteomes" id="UP000606786"/>
    </source>
</evidence>
<evidence type="ECO:0000313" key="5">
    <source>
        <dbReference type="EMBL" id="CAD7001100.1"/>
    </source>
</evidence>
<comment type="subcellular location">
    <subcellularLocation>
        <location evidence="2">Nucleus</location>
    </subcellularLocation>
</comment>
<evidence type="ECO:0000256" key="1">
    <source>
        <dbReference type="ARBA" id="ARBA00023125"/>
    </source>
</evidence>
<dbReference type="InterPro" id="IPR050998">
    <property type="entry name" value="FOXP"/>
</dbReference>
<reference evidence="5" key="1">
    <citation type="submission" date="2020-11" db="EMBL/GenBank/DDBJ databases">
        <authorList>
            <person name="Whitehead M."/>
        </authorList>
    </citation>
    <scope>NUCLEOTIDE SEQUENCE</scope>
    <source>
        <strain evidence="5">EGII</strain>
    </source>
</reference>
<keyword evidence="6" id="KW-1185">Reference proteome</keyword>
<protein>
    <submittedName>
        <fullName evidence="5">(Mediterranean fruit fly) hypothetical protein</fullName>
    </submittedName>
</protein>
<dbReference type="Gene3D" id="1.10.10.10">
    <property type="entry name" value="Winged helix-like DNA-binding domain superfamily/Winged helix DNA-binding domain"/>
    <property type="match status" value="1"/>
</dbReference>
<dbReference type="PROSITE" id="PS50039">
    <property type="entry name" value="FORK_HEAD_3"/>
    <property type="match status" value="1"/>
</dbReference>
<dbReference type="GO" id="GO:0005634">
    <property type="term" value="C:nucleus"/>
    <property type="evidence" value="ECO:0007669"/>
    <property type="project" value="UniProtKB-SubCell"/>
</dbReference>
<dbReference type="GO" id="GO:0000981">
    <property type="term" value="F:DNA-binding transcription factor activity, RNA polymerase II-specific"/>
    <property type="evidence" value="ECO:0007669"/>
    <property type="project" value="TreeGrafter"/>
</dbReference>
<dbReference type="AlphaFoldDB" id="A0A811UQD4"/>
<evidence type="ECO:0000256" key="2">
    <source>
        <dbReference type="PROSITE-ProRule" id="PRU00089"/>
    </source>
</evidence>
<feature type="region of interest" description="Disordered" evidence="3">
    <location>
        <begin position="10"/>
        <end position="42"/>
    </location>
</feature>
<dbReference type="Proteomes" id="UP000606786">
    <property type="component" value="Unassembled WGS sequence"/>
</dbReference>
<proteinExistence type="predicted"/>
<dbReference type="EMBL" id="CAJHJT010000023">
    <property type="protein sequence ID" value="CAD7001100.1"/>
    <property type="molecule type" value="Genomic_DNA"/>
</dbReference>
<dbReference type="PANTHER" id="PTHR45796:SF4">
    <property type="entry name" value="FORKHEAD BOX P, ISOFORM C"/>
    <property type="match status" value="1"/>
</dbReference>
<dbReference type="InterPro" id="IPR036390">
    <property type="entry name" value="WH_DNA-bd_sf"/>
</dbReference>